<gene>
    <name evidence="2" type="ORF">CCHLO57077_00009658</name>
</gene>
<sequence>MVFIALVVTLRQYDERPVPEWSFGLTLNTVVAFLSTICRSMTVVPIGDGLSQLEWNWIAARRRPLRGLYAFDRASRVGNTTATLEVGDQYAAVTNMSAPEVEEPKKGWPRHWTFAPGWGNEDDLQTATVAQLHILYNNFGAEDYIGIRAAEVLWHFCVKTHDARVDNATSLTTEKESTMRVHEMDRESGLYGSARFGLSSQGDNGTFNVRLSRASKDLNTGFRNAFGGPGGPHVGNSESLSFVFGLNLYADTDWLAIRIPLERLSEDEVERRIWSNLQKTANNMANTMRAFIRNADPDNHIEGKAYKQELHILIRWEWLSLLAIQLILTLVFLIWVMVLTAQLDMDVVKSSNIAELFAMHGVDESTGLADQGESVERLGKGINT</sequence>
<evidence type="ECO:0000313" key="3">
    <source>
        <dbReference type="Proteomes" id="UP001160390"/>
    </source>
</evidence>
<organism evidence="2 3">
    <name type="scientific">Clonostachys chloroleuca</name>
    <dbReference type="NCBI Taxonomy" id="1926264"/>
    <lineage>
        <taxon>Eukaryota</taxon>
        <taxon>Fungi</taxon>
        <taxon>Dikarya</taxon>
        <taxon>Ascomycota</taxon>
        <taxon>Pezizomycotina</taxon>
        <taxon>Sordariomycetes</taxon>
        <taxon>Hypocreomycetidae</taxon>
        <taxon>Hypocreales</taxon>
        <taxon>Bionectriaceae</taxon>
        <taxon>Clonostachys</taxon>
    </lineage>
</organism>
<dbReference type="Proteomes" id="UP001160390">
    <property type="component" value="Unassembled WGS sequence"/>
</dbReference>
<accession>A0AA35QCB2</accession>
<proteinExistence type="predicted"/>
<keyword evidence="1" id="KW-0812">Transmembrane</keyword>
<dbReference type="PANTHER" id="PTHR35394:SF5">
    <property type="entry name" value="DUF3176 DOMAIN-CONTAINING PROTEIN"/>
    <property type="match status" value="1"/>
</dbReference>
<keyword evidence="3" id="KW-1185">Reference proteome</keyword>
<keyword evidence="1" id="KW-0472">Membrane</keyword>
<dbReference type="Pfam" id="PF11374">
    <property type="entry name" value="DUF3176"/>
    <property type="match status" value="1"/>
</dbReference>
<dbReference type="InterPro" id="IPR021514">
    <property type="entry name" value="DUF3176"/>
</dbReference>
<dbReference type="EMBL" id="CABFNP030001316">
    <property type="protein sequence ID" value="CAI6099393.1"/>
    <property type="molecule type" value="Genomic_DNA"/>
</dbReference>
<feature type="transmembrane region" description="Helical" evidence="1">
    <location>
        <begin position="318"/>
        <end position="341"/>
    </location>
</feature>
<evidence type="ECO:0000313" key="2">
    <source>
        <dbReference type="EMBL" id="CAI6099393.1"/>
    </source>
</evidence>
<name>A0AA35QCB2_9HYPO</name>
<dbReference type="PANTHER" id="PTHR35394">
    <property type="entry name" value="DUF3176 DOMAIN-CONTAINING PROTEIN"/>
    <property type="match status" value="1"/>
</dbReference>
<protein>
    <submittedName>
        <fullName evidence="2">Uncharacterized protein</fullName>
    </submittedName>
</protein>
<keyword evidence="1" id="KW-1133">Transmembrane helix</keyword>
<dbReference type="AlphaFoldDB" id="A0AA35QCB2"/>
<evidence type="ECO:0000256" key="1">
    <source>
        <dbReference type="SAM" id="Phobius"/>
    </source>
</evidence>
<comment type="caution">
    <text evidence="2">The sequence shown here is derived from an EMBL/GenBank/DDBJ whole genome shotgun (WGS) entry which is preliminary data.</text>
</comment>
<reference evidence="2" key="1">
    <citation type="submission" date="2023-01" db="EMBL/GenBank/DDBJ databases">
        <authorList>
            <person name="Piombo E."/>
        </authorList>
    </citation>
    <scope>NUCLEOTIDE SEQUENCE</scope>
</reference>